<gene>
    <name evidence="1" type="ORF">PPL_01908</name>
</gene>
<proteinExistence type="predicted"/>
<dbReference type="InParanoid" id="D3B0U1"/>
<comment type="caution">
    <text evidence="1">The sequence shown here is derived from an EMBL/GenBank/DDBJ whole genome shotgun (WGS) entry which is preliminary data.</text>
</comment>
<sequence length="469" mass="54460">MTTKEILDLKLFNKDQLSKMKRDELIEIIIKHSLKHSGLKKDLLIDAIIKHQEQIIDFKSKLVTDNSIEKYHRGTVEYRLPTLIIYRIIRDLWYDDINLNLNIDNLCPNYRWLLSIALVSKEFFKLISSLFTRSLLLGTHTVTTSENLLPDMLAQKLKESVLNPHSILKNINHLTLSLEILKEITNGSLCTSVELGLIFNNVRKFKLKLTFSSELLSNSLKKLKLPESISSKSQLLRILPEDSQVNTLGLCNIRWDQLNMISGHFKNITKLIIWTYSRIEESMFEELLSSPECKVHTLYTMHKQWLTQVLSVNTTIETLNTGSNLFETIKVAVQSASVKRIIFHSYTTPTYIYDKRLATGYAHIKSKYRYLPNSSIAPVMNYAKKIYNISKSDDNQAIEATYPNLKCEKVFKSKVHDISYLIITFAEINSIFSRLKQAEYQSIRCIKLFIYCKDSEHHRHYPMIKSIEA</sequence>
<dbReference type="AlphaFoldDB" id="D3B0U1"/>
<dbReference type="EMBL" id="ADBJ01000008">
    <property type="protein sequence ID" value="EFA84915.1"/>
    <property type="molecule type" value="Genomic_DNA"/>
</dbReference>
<dbReference type="RefSeq" id="XP_020437025.1">
    <property type="nucleotide sequence ID" value="XM_020572908.1"/>
</dbReference>
<dbReference type="GeneID" id="31357434"/>
<keyword evidence="2" id="KW-1185">Reference proteome</keyword>
<dbReference type="Proteomes" id="UP000001396">
    <property type="component" value="Unassembled WGS sequence"/>
</dbReference>
<evidence type="ECO:0000313" key="2">
    <source>
        <dbReference type="Proteomes" id="UP000001396"/>
    </source>
</evidence>
<reference evidence="1 2" key="1">
    <citation type="journal article" date="2011" name="Genome Res.">
        <title>Phylogeny-wide analysis of social amoeba genomes highlights ancient origins for complex intercellular communication.</title>
        <authorList>
            <person name="Heidel A.J."/>
            <person name="Lawal H.M."/>
            <person name="Felder M."/>
            <person name="Schilde C."/>
            <person name="Helps N.R."/>
            <person name="Tunggal B."/>
            <person name="Rivero F."/>
            <person name="John U."/>
            <person name="Schleicher M."/>
            <person name="Eichinger L."/>
            <person name="Platzer M."/>
            <person name="Noegel A.A."/>
            <person name="Schaap P."/>
            <person name="Gloeckner G."/>
        </authorList>
    </citation>
    <scope>NUCLEOTIDE SEQUENCE [LARGE SCALE GENOMIC DNA]</scope>
    <source>
        <strain evidence="2">ATCC 26659 / Pp 5 / PN500</strain>
    </source>
</reference>
<evidence type="ECO:0000313" key="1">
    <source>
        <dbReference type="EMBL" id="EFA84915.1"/>
    </source>
</evidence>
<protein>
    <submittedName>
        <fullName evidence="1">Uncharacterized protein</fullName>
    </submittedName>
</protein>
<name>D3B0U1_HETP5</name>
<organism evidence="1 2">
    <name type="scientific">Heterostelium pallidum (strain ATCC 26659 / Pp 5 / PN500)</name>
    <name type="common">Cellular slime mold</name>
    <name type="synonym">Polysphondylium pallidum</name>
    <dbReference type="NCBI Taxonomy" id="670386"/>
    <lineage>
        <taxon>Eukaryota</taxon>
        <taxon>Amoebozoa</taxon>
        <taxon>Evosea</taxon>
        <taxon>Eumycetozoa</taxon>
        <taxon>Dictyostelia</taxon>
        <taxon>Acytosteliales</taxon>
        <taxon>Acytosteliaceae</taxon>
        <taxon>Heterostelium</taxon>
    </lineage>
</organism>
<accession>D3B0U1</accession>